<sequence>MATFPGVEQLRFINKADVYKAGVLAGHIYRNDVGATTFFYAESYSGPSIATTLPVSTEPLSTMNGALPPFFSGLLPEGHRLSVLRRAVKTSFDDELSLLLAVGRDVPGDVLVVPDGYTPQPVEAAIDIAQTDVRFQDVVDLADAVGIPGVQAKASASMANRPVTAHGRHAILKIDPPEHPYLVVNEALHLRHAAALKMPVAEFEVVHDSEGTPGLLVSRFDRTDDGKARALEDGAQVLGIPPAKKYSVEATDVVLALAEHTEAPIIAARSLYVQFMFAWLTGNGDLHAKNMSILQNERGRWEISPIYDIPCTAMYGDMTMALPIAGRTKKIRLRHWDEFAESIGLPVVAARSANALALKAAQSINIAQLPFHGSPLYAAERELRLRRYEIA</sequence>
<keyword evidence="3 6" id="KW-0418">Kinase</keyword>
<dbReference type="PANTHER" id="PTHR37419:SF1">
    <property type="entry name" value="SERINE_THREONINE-PROTEIN KINASE TOXIN HIPA"/>
    <property type="match status" value="1"/>
</dbReference>
<dbReference type="InterPro" id="IPR017508">
    <property type="entry name" value="HipA_N1"/>
</dbReference>
<dbReference type="InterPro" id="IPR012893">
    <property type="entry name" value="HipA-like_C"/>
</dbReference>
<evidence type="ECO:0000313" key="7">
    <source>
        <dbReference type="Proteomes" id="UP000221653"/>
    </source>
</evidence>
<evidence type="ECO:0000256" key="3">
    <source>
        <dbReference type="ARBA" id="ARBA00022777"/>
    </source>
</evidence>
<dbReference type="STRING" id="1724.GCA_001044175_00917"/>
<dbReference type="AlphaFoldDB" id="A0A2A9DR45"/>
<dbReference type="InterPro" id="IPR052028">
    <property type="entry name" value="HipA_Ser/Thr_kinase"/>
</dbReference>
<evidence type="ECO:0000259" key="5">
    <source>
        <dbReference type="Pfam" id="PF13657"/>
    </source>
</evidence>
<organism evidence="6 7">
    <name type="scientific">Corynebacterium renale</name>
    <dbReference type="NCBI Taxonomy" id="1724"/>
    <lineage>
        <taxon>Bacteria</taxon>
        <taxon>Bacillati</taxon>
        <taxon>Actinomycetota</taxon>
        <taxon>Actinomycetes</taxon>
        <taxon>Mycobacteriales</taxon>
        <taxon>Corynebacteriaceae</taxon>
        <taxon>Corynebacterium</taxon>
    </lineage>
</organism>
<dbReference type="NCBIfam" id="TIGR03071">
    <property type="entry name" value="couple_hipA"/>
    <property type="match status" value="1"/>
</dbReference>
<feature type="domain" description="HipA N-terminal subdomain 1" evidence="5">
    <location>
        <begin position="17"/>
        <end position="111"/>
    </location>
</feature>
<dbReference type="Proteomes" id="UP000221653">
    <property type="component" value="Unassembled WGS sequence"/>
</dbReference>
<dbReference type="RefSeq" id="WP_048379099.1">
    <property type="nucleotide sequence ID" value="NZ_LDYE01000003.1"/>
</dbReference>
<reference evidence="6 7" key="1">
    <citation type="submission" date="2017-10" db="EMBL/GenBank/DDBJ databases">
        <title>Sequencing the genomes of 1000 actinobacteria strains.</title>
        <authorList>
            <person name="Klenk H.-P."/>
        </authorList>
    </citation>
    <scope>NUCLEOTIDE SEQUENCE [LARGE SCALE GENOMIC DNA]</scope>
    <source>
        <strain evidence="6 7">DSM 20688</strain>
    </source>
</reference>
<dbReference type="Pfam" id="PF07804">
    <property type="entry name" value="HipA_C"/>
    <property type="match status" value="1"/>
</dbReference>
<proteinExistence type="inferred from homology"/>
<dbReference type="OrthoDB" id="3182374at2"/>
<comment type="similarity">
    <text evidence="1">Belongs to the HipA Ser/Thr kinase family.</text>
</comment>
<accession>A0A2A9DR45</accession>
<dbReference type="PANTHER" id="PTHR37419">
    <property type="entry name" value="SERINE/THREONINE-PROTEIN KINASE TOXIN HIPA"/>
    <property type="match status" value="1"/>
</dbReference>
<dbReference type="Pfam" id="PF13657">
    <property type="entry name" value="Couple_hipA"/>
    <property type="match status" value="1"/>
</dbReference>
<comment type="caution">
    <text evidence="6">The sequence shown here is derived from an EMBL/GenBank/DDBJ whole genome shotgun (WGS) entry which is preliminary data.</text>
</comment>
<dbReference type="GO" id="GO:0004674">
    <property type="term" value="F:protein serine/threonine kinase activity"/>
    <property type="evidence" value="ECO:0007669"/>
    <property type="project" value="TreeGrafter"/>
</dbReference>
<evidence type="ECO:0000256" key="1">
    <source>
        <dbReference type="ARBA" id="ARBA00010164"/>
    </source>
</evidence>
<dbReference type="Gene3D" id="1.10.1070.20">
    <property type="match status" value="1"/>
</dbReference>
<feature type="domain" description="HipA-like C-terminal" evidence="4">
    <location>
        <begin position="147"/>
        <end position="355"/>
    </location>
</feature>
<evidence type="ECO:0000256" key="2">
    <source>
        <dbReference type="ARBA" id="ARBA00022679"/>
    </source>
</evidence>
<dbReference type="EMBL" id="PDJF01000001">
    <property type="protein sequence ID" value="PFG28836.1"/>
    <property type="molecule type" value="Genomic_DNA"/>
</dbReference>
<evidence type="ECO:0000259" key="4">
    <source>
        <dbReference type="Pfam" id="PF07804"/>
    </source>
</evidence>
<evidence type="ECO:0000313" key="6">
    <source>
        <dbReference type="EMBL" id="PFG28836.1"/>
    </source>
</evidence>
<keyword evidence="7" id="KW-1185">Reference proteome</keyword>
<keyword evidence="2" id="KW-0808">Transferase</keyword>
<protein>
    <submittedName>
        <fullName evidence="6">Serine/threonine-protein kinase HipA</fullName>
    </submittedName>
</protein>
<gene>
    <name evidence="6" type="ORF">ATK06_1962</name>
</gene>
<name>A0A2A9DR45_9CORY</name>
<dbReference type="GO" id="GO:0005829">
    <property type="term" value="C:cytosol"/>
    <property type="evidence" value="ECO:0007669"/>
    <property type="project" value="TreeGrafter"/>
</dbReference>